<dbReference type="Gene3D" id="2.20.230.10">
    <property type="entry name" value="Resuscitation-promoting factor rpfb"/>
    <property type="match status" value="1"/>
</dbReference>
<dbReference type="Gene3D" id="2.40.40.10">
    <property type="entry name" value="RlpA-like domain"/>
    <property type="match status" value="1"/>
</dbReference>
<dbReference type="CDD" id="cd22786">
    <property type="entry name" value="DPBB_YuiC-like"/>
    <property type="match status" value="1"/>
</dbReference>
<dbReference type="Pfam" id="PF07501">
    <property type="entry name" value="G5"/>
    <property type="match status" value="1"/>
</dbReference>
<dbReference type="RefSeq" id="WP_053605098.1">
    <property type="nucleotide sequence ID" value="NZ_CP012600.1"/>
</dbReference>
<proteinExistence type="predicted"/>
<keyword evidence="5" id="KW-1185">Reference proteome</keyword>
<dbReference type="Proteomes" id="UP000067625">
    <property type="component" value="Chromosome"/>
</dbReference>
<dbReference type="Pfam" id="PF06725">
    <property type="entry name" value="3D"/>
    <property type="match status" value="1"/>
</dbReference>
<dbReference type="GO" id="GO:0019867">
    <property type="term" value="C:outer membrane"/>
    <property type="evidence" value="ECO:0007669"/>
    <property type="project" value="InterPro"/>
</dbReference>
<reference evidence="4" key="1">
    <citation type="journal article" date="2016" name="Int. J. Syst. Evol. Microbiol.">
        <title>Bacillus gobiensis sp. nov., isolated from a soil sample.</title>
        <authorList>
            <person name="Liu B."/>
            <person name="Liu G.H."/>
            <person name="Cetin S."/>
            <person name="Schumann P."/>
            <person name="Pan Z.Z."/>
            <person name="Chen Q.Q."/>
        </authorList>
    </citation>
    <scope>NUCLEOTIDE SEQUENCE [LARGE SCALE GENOMIC DNA]</scope>
    <source>
        <strain evidence="4">FJAT-4402</strain>
    </source>
</reference>
<dbReference type="PANTHER" id="PTHR39160:SF4">
    <property type="entry name" value="RESUSCITATION-PROMOTING FACTOR RPFB"/>
    <property type="match status" value="1"/>
</dbReference>
<dbReference type="AlphaFoldDB" id="A0A0M4GBU2"/>
<gene>
    <name evidence="4" type="ORF">AM592_18120</name>
</gene>
<dbReference type="SMART" id="SM01208">
    <property type="entry name" value="G5"/>
    <property type="match status" value="1"/>
</dbReference>
<dbReference type="GO" id="GO:0004553">
    <property type="term" value="F:hydrolase activity, hydrolyzing O-glycosyl compounds"/>
    <property type="evidence" value="ECO:0007669"/>
    <property type="project" value="InterPro"/>
</dbReference>
<protein>
    <recommendedName>
        <fullName evidence="3">G5 domain-containing protein</fullName>
    </recommendedName>
</protein>
<evidence type="ECO:0000259" key="3">
    <source>
        <dbReference type="PROSITE" id="PS51109"/>
    </source>
</evidence>
<dbReference type="InterPro" id="IPR011098">
    <property type="entry name" value="G5_dom"/>
</dbReference>
<dbReference type="EMBL" id="CP012600">
    <property type="protein sequence ID" value="ALC83258.1"/>
    <property type="molecule type" value="Genomic_DNA"/>
</dbReference>
<dbReference type="InterPro" id="IPR051933">
    <property type="entry name" value="Resuscitation_pf_RpfB"/>
</dbReference>
<dbReference type="PANTHER" id="PTHR39160">
    <property type="entry name" value="CELL WALL-BINDING PROTEIN YOCH"/>
    <property type="match status" value="1"/>
</dbReference>
<dbReference type="InterPro" id="IPR036908">
    <property type="entry name" value="RlpA-like_sf"/>
</dbReference>
<dbReference type="SUPFAM" id="SSF50685">
    <property type="entry name" value="Barwin-like endoglucanases"/>
    <property type="match status" value="1"/>
</dbReference>
<feature type="signal peptide" evidence="2">
    <location>
        <begin position="1"/>
        <end position="31"/>
    </location>
</feature>
<organism evidence="4 5">
    <name type="scientific">Bacillus gobiensis</name>
    <dbReference type="NCBI Taxonomy" id="1441095"/>
    <lineage>
        <taxon>Bacteria</taxon>
        <taxon>Bacillati</taxon>
        <taxon>Bacillota</taxon>
        <taxon>Bacilli</taxon>
        <taxon>Bacillales</taxon>
        <taxon>Bacillaceae</taxon>
        <taxon>Bacillus</taxon>
    </lineage>
</organism>
<dbReference type="STRING" id="1441095.AM592_18120"/>
<feature type="chain" id="PRO_5005794797" description="G5 domain-containing protein" evidence="2">
    <location>
        <begin position="32"/>
        <end position="402"/>
    </location>
</feature>
<dbReference type="Pfam" id="PF03990">
    <property type="entry name" value="DUF348"/>
    <property type="match status" value="3"/>
</dbReference>
<dbReference type="GO" id="GO:0009254">
    <property type="term" value="P:peptidoglycan turnover"/>
    <property type="evidence" value="ECO:0007669"/>
    <property type="project" value="InterPro"/>
</dbReference>
<sequence length="402" mass="44009">MKKLFSVKLSKSKVILLAASLLIIGSGTAYGTHELTKQSVSVSINGKKQQLRTHANTVGELLESQGVSTRSEDKISPAIQTKLENNMKVAYVSSKPVQLTVDGQKETIWTTAETVDDFLAEQKLALGDHDQVQPSKDKKLTEDAKLTINKAFQIKLSDAGKEKQLWTTSTTVADFLKQHDLELSDMDKIEPSLDEKLTADHKVTITRIEKVTDVVEEKLAYQVKRKEDRSLETGKEKVVQKGKEGTLKKHYDVVKENGKEVSRKLVKEESGDDSIDKIVAVGTKDKKNQVVATAEKNPVSRSSNSTGKEYYVTSTAYTASCSGCSGRTATGIDLKNNPGAKVIAVDPSFIPLGTKVHVEGYGYAIAADTGSAIKGSKIDVFFPDKSTAYRWGNKQVKIKVLK</sequence>
<accession>A0A0M4GBU2</accession>
<dbReference type="PROSITE" id="PS51109">
    <property type="entry name" value="G5"/>
    <property type="match status" value="1"/>
</dbReference>
<evidence type="ECO:0000313" key="5">
    <source>
        <dbReference type="Proteomes" id="UP000067625"/>
    </source>
</evidence>
<dbReference type="InterPro" id="IPR007137">
    <property type="entry name" value="DUF348"/>
</dbReference>
<name>A0A0M4GBU2_9BACI</name>
<dbReference type="PATRIC" id="fig|1441095.3.peg.4011"/>
<evidence type="ECO:0000256" key="1">
    <source>
        <dbReference type="ARBA" id="ARBA00022729"/>
    </source>
</evidence>
<dbReference type="InterPro" id="IPR010611">
    <property type="entry name" value="3D_dom"/>
</dbReference>
<feature type="domain" description="G5" evidence="3">
    <location>
        <begin position="205"/>
        <end position="285"/>
    </location>
</feature>
<keyword evidence="1 2" id="KW-0732">Signal</keyword>
<evidence type="ECO:0000313" key="4">
    <source>
        <dbReference type="EMBL" id="ALC83258.1"/>
    </source>
</evidence>
<evidence type="ECO:0000256" key="2">
    <source>
        <dbReference type="SAM" id="SignalP"/>
    </source>
</evidence>
<dbReference type="OrthoDB" id="9798935at2"/>